<organism evidence="2 3">
    <name type="scientific">Microbacterium murale</name>
    <dbReference type="NCBI Taxonomy" id="1081040"/>
    <lineage>
        <taxon>Bacteria</taxon>
        <taxon>Bacillati</taxon>
        <taxon>Actinomycetota</taxon>
        <taxon>Actinomycetes</taxon>
        <taxon>Micrococcales</taxon>
        <taxon>Microbacteriaceae</taxon>
        <taxon>Microbacterium</taxon>
    </lineage>
</organism>
<feature type="compositionally biased region" description="Acidic residues" evidence="1">
    <location>
        <begin position="24"/>
        <end position="34"/>
    </location>
</feature>
<feature type="region of interest" description="Disordered" evidence="1">
    <location>
        <begin position="1"/>
        <end position="121"/>
    </location>
</feature>
<comment type="caution">
    <text evidence="2">The sequence shown here is derived from an EMBL/GenBank/DDBJ whole genome shotgun (WGS) entry which is preliminary data.</text>
</comment>
<gene>
    <name evidence="2" type="ORF">GCM10007269_34360</name>
</gene>
<dbReference type="EMBL" id="BMCM01000006">
    <property type="protein sequence ID" value="GGD88801.1"/>
    <property type="molecule type" value="Genomic_DNA"/>
</dbReference>
<name>A0ABQ1S405_9MICO</name>
<sequence>MSNPNMASVPLPDDDRDEQATVEVDGDAVLDPDVDENRIDSAEADRLASEEESSLSEPAVEDQPDVLAADVPAGGAGADSGSVDAVQVDPDDEASIPDRSPLNDEPGVGTRRPDVRDGDSA</sequence>
<keyword evidence="3" id="KW-1185">Reference proteome</keyword>
<dbReference type="RefSeq" id="WP_188437933.1">
    <property type="nucleotide sequence ID" value="NZ_BMCM01000006.1"/>
</dbReference>
<evidence type="ECO:0000313" key="2">
    <source>
        <dbReference type="EMBL" id="GGD88801.1"/>
    </source>
</evidence>
<reference evidence="3" key="1">
    <citation type="journal article" date="2019" name="Int. J. Syst. Evol. Microbiol.">
        <title>The Global Catalogue of Microorganisms (GCM) 10K type strain sequencing project: providing services to taxonomists for standard genome sequencing and annotation.</title>
        <authorList>
            <consortium name="The Broad Institute Genomics Platform"/>
            <consortium name="The Broad Institute Genome Sequencing Center for Infectious Disease"/>
            <person name="Wu L."/>
            <person name="Ma J."/>
        </authorList>
    </citation>
    <scope>NUCLEOTIDE SEQUENCE [LARGE SCALE GENOMIC DNA]</scope>
    <source>
        <strain evidence="3">CCM 7640</strain>
    </source>
</reference>
<evidence type="ECO:0000256" key="1">
    <source>
        <dbReference type="SAM" id="MobiDB-lite"/>
    </source>
</evidence>
<dbReference type="Proteomes" id="UP000629365">
    <property type="component" value="Unassembled WGS sequence"/>
</dbReference>
<evidence type="ECO:0008006" key="4">
    <source>
        <dbReference type="Google" id="ProtNLM"/>
    </source>
</evidence>
<feature type="compositionally biased region" description="Low complexity" evidence="1">
    <location>
        <begin position="65"/>
        <end position="86"/>
    </location>
</feature>
<evidence type="ECO:0000313" key="3">
    <source>
        <dbReference type="Proteomes" id="UP000629365"/>
    </source>
</evidence>
<protein>
    <recommendedName>
        <fullName evidence="4">Sugar ABC transporter ATPase</fullName>
    </recommendedName>
</protein>
<feature type="compositionally biased region" description="Basic and acidic residues" evidence="1">
    <location>
        <begin position="35"/>
        <end position="49"/>
    </location>
</feature>
<feature type="compositionally biased region" description="Acidic residues" evidence="1">
    <location>
        <begin position="50"/>
        <end position="64"/>
    </location>
</feature>
<accession>A0ABQ1S405</accession>
<feature type="compositionally biased region" description="Basic and acidic residues" evidence="1">
    <location>
        <begin position="111"/>
        <end position="121"/>
    </location>
</feature>
<proteinExistence type="predicted"/>